<feature type="domain" description="MD-2-related lipid-recognition" evidence="2">
    <location>
        <begin position="23"/>
        <end position="143"/>
    </location>
</feature>
<dbReference type="InterPro" id="IPR014756">
    <property type="entry name" value="Ig_E-set"/>
</dbReference>
<sequence>MMFRAVFLAAFCVAAASACTQQISPCDGFTGTATNLKITTDVPFDSLKKGDTYKMTLEYDLPAPITKGHDIVKGTLSGIPVVNQDDNLCDDLSAAKPSCPVPAGHVVQVFDASISSDTPSGTLDATSTWTDDGKDILCIHTTICV</sequence>
<gene>
    <name evidence="3" type="ORF">TDUB1175_LOCUS12211</name>
</gene>
<organism evidence="3">
    <name type="scientific">Pseudictyota dubia</name>
    <dbReference type="NCBI Taxonomy" id="2749911"/>
    <lineage>
        <taxon>Eukaryota</taxon>
        <taxon>Sar</taxon>
        <taxon>Stramenopiles</taxon>
        <taxon>Ochrophyta</taxon>
        <taxon>Bacillariophyta</taxon>
        <taxon>Mediophyceae</taxon>
        <taxon>Biddulphiophycidae</taxon>
        <taxon>Eupodiscales</taxon>
        <taxon>Odontellaceae</taxon>
        <taxon>Pseudictyota</taxon>
    </lineage>
</organism>
<feature type="chain" id="PRO_5031386237" description="MD-2-related lipid-recognition domain-containing protein" evidence="1">
    <location>
        <begin position="19"/>
        <end position="145"/>
    </location>
</feature>
<feature type="signal peptide" evidence="1">
    <location>
        <begin position="1"/>
        <end position="18"/>
    </location>
</feature>
<dbReference type="Gene3D" id="2.60.40.770">
    <property type="match status" value="1"/>
</dbReference>
<protein>
    <recommendedName>
        <fullName evidence="2">MD-2-related lipid-recognition domain-containing protein</fullName>
    </recommendedName>
</protein>
<reference evidence="3" key="1">
    <citation type="submission" date="2021-01" db="EMBL/GenBank/DDBJ databases">
        <authorList>
            <person name="Corre E."/>
            <person name="Pelletier E."/>
            <person name="Niang G."/>
            <person name="Scheremetjew M."/>
            <person name="Finn R."/>
            <person name="Kale V."/>
            <person name="Holt S."/>
            <person name="Cochrane G."/>
            <person name="Meng A."/>
            <person name="Brown T."/>
            <person name="Cohen L."/>
        </authorList>
    </citation>
    <scope>NUCLEOTIDE SEQUENCE</scope>
    <source>
        <strain evidence="3">CCMP147</strain>
    </source>
</reference>
<evidence type="ECO:0000259" key="2">
    <source>
        <dbReference type="SMART" id="SM00737"/>
    </source>
</evidence>
<dbReference type="SUPFAM" id="SSF81296">
    <property type="entry name" value="E set domains"/>
    <property type="match status" value="1"/>
</dbReference>
<dbReference type="InterPro" id="IPR003172">
    <property type="entry name" value="ML_dom"/>
</dbReference>
<proteinExistence type="predicted"/>
<name>A0A7R9Z9M6_9STRA</name>
<evidence type="ECO:0000256" key="1">
    <source>
        <dbReference type="SAM" id="SignalP"/>
    </source>
</evidence>
<dbReference type="SMART" id="SM00737">
    <property type="entry name" value="ML"/>
    <property type="match status" value="1"/>
</dbReference>
<dbReference type="EMBL" id="HBED01024637">
    <property type="protein sequence ID" value="CAD8313422.1"/>
    <property type="molecule type" value="Transcribed_RNA"/>
</dbReference>
<dbReference type="Pfam" id="PF02221">
    <property type="entry name" value="E1_DerP2_DerF2"/>
    <property type="match status" value="1"/>
</dbReference>
<dbReference type="AlphaFoldDB" id="A0A7R9Z9M6"/>
<dbReference type="PROSITE" id="PS51257">
    <property type="entry name" value="PROKAR_LIPOPROTEIN"/>
    <property type="match status" value="1"/>
</dbReference>
<accession>A0A7R9Z9M6</accession>
<evidence type="ECO:0000313" key="3">
    <source>
        <dbReference type="EMBL" id="CAD8313422.1"/>
    </source>
</evidence>
<keyword evidence="1" id="KW-0732">Signal</keyword>